<proteinExistence type="predicted"/>
<organism evidence="4 5">
    <name type="scientific">Crocosphaera chwakensis CCY0110</name>
    <dbReference type="NCBI Taxonomy" id="391612"/>
    <lineage>
        <taxon>Bacteria</taxon>
        <taxon>Bacillati</taxon>
        <taxon>Cyanobacteriota</taxon>
        <taxon>Cyanophyceae</taxon>
        <taxon>Oscillatoriophycideae</taxon>
        <taxon>Chroococcales</taxon>
        <taxon>Aphanothecaceae</taxon>
        <taxon>Crocosphaera</taxon>
        <taxon>Crocosphaera chwakensis</taxon>
    </lineage>
</organism>
<name>A3ITH7_9CHRO</name>
<dbReference type="Pfam" id="PF00072">
    <property type="entry name" value="Response_reg"/>
    <property type="match status" value="1"/>
</dbReference>
<keyword evidence="5" id="KW-1185">Reference proteome</keyword>
<protein>
    <submittedName>
        <fullName evidence="4">Periplasmic Sensor Hybrid Histidine Kinase</fullName>
    </submittedName>
</protein>
<dbReference type="AlphaFoldDB" id="A3ITH7"/>
<dbReference type="eggNOG" id="COG0784">
    <property type="taxonomic scope" value="Bacteria"/>
</dbReference>
<evidence type="ECO:0000256" key="2">
    <source>
        <dbReference type="PROSITE-ProRule" id="PRU00169"/>
    </source>
</evidence>
<dbReference type="SUPFAM" id="SSF52172">
    <property type="entry name" value="CheY-like"/>
    <property type="match status" value="1"/>
</dbReference>
<dbReference type="InterPro" id="IPR001789">
    <property type="entry name" value="Sig_transdc_resp-reg_receiver"/>
</dbReference>
<dbReference type="Proteomes" id="UP000003781">
    <property type="component" value="Unassembled WGS sequence"/>
</dbReference>
<sequence>MPEMNGLEMTKELRNLPQFETTPIIASSASVSVVDQEKTLKQGCNVFVPKPIEAIELFNHIQQFLNLEWIYQFKPHTDNSQKLSHITLPSLEITLPQGIDMSELRNAIETGDVEKIEQETLILKQNDLQHSDFYDWLLQATHNFEINKIQHIFNTNC</sequence>
<gene>
    <name evidence="4" type="ORF">CY0110_04603</name>
</gene>
<keyword evidence="4" id="KW-0808">Transferase</keyword>
<dbReference type="EMBL" id="AAXW01000028">
    <property type="protein sequence ID" value="EAZ90262.1"/>
    <property type="molecule type" value="Genomic_DNA"/>
</dbReference>
<dbReference type="Gene3D" id="3.40.50.2300">
    <property type="match status" value="1"/>
</dbReference>
<dbReference type="PROSITE" id="PS50110">
    <property type="entry name" value="RESPONSE_REGULATORY"/>
    <property type="match status" value="1"/>
</dbReference>
<dbReference type="OrthoDB" id="516597at2"/>
<evidence type="ECO:0000313" key="4">
    <source>
        <dbReference type="EMBL" id="EAZ90262.1"/>
    </source>
</evidence>
<dbReference type="GO" id="GO:0000160">
    <property type="term" value="P:phosphorelay signal transduction system"/>
    <property type="evidence" value="ECO:0007669"/>
    <property type="project" value="InterPro"/>
</dbReference>
<keyword evidence="1" id="KW-0597">Phosphoprotein</keyword>
<reference evidence="4 5" key="1">
    <citation type="submission" date="2007-03" db="EMBL/GenBank/DDBJ databases">
        <authorList>
            <person name="Stal L."/>
            <person name="Ferriera S."/>
            <person name="Johnson J."/>
            <person name="Kravitz S."/>
            <person name="Beeson K."/>
            <person name="Sutton G."/>
            <person name="Rogers Y.-H."/>
            <person name="Friedman R."/>
            <person name="Frazier M."/>
            <person name="Venter J.C."/>
        </authorList>
    </citation>
    <scope>NUCLEOTIDE SEQUENCE [LARGE SCALE GENOMIC DNA]</scope>
    <source>
        <strain evidence="4 5">CCY0110</strain>
    </source>
</reference>
<dbReference type="InterPro" id="IPR011006">
    <property type="entry name" value="CheY-like_superfamily"/>
</dbReference>
<dbReference type="PANTHER" id="PTHR44591:SF3">
    <property type="entry name" value="RESPONSE REGULATORY DOMAIN-CONTAINING PROTEIN"/>
    <property type="match status" value="1"/>
</dbReference>
<comment type="caution">
    <text evidence="2">Lacks conserved residue(s) required for the propagation of feature annotation.</text>
</comment>
<dbReference type="GO" id="GO:0016301">
    <property type="term" value="F:kinase activity"/>
    <property type="evidence" value="ECO:0007669"/>
    <property type="project" value="UniProtKB-KW"/>
</dbReference>
<evidence type="ECO:0000259" key="3">
    <source>
        <dbReference type="PROSITE" id="PS50110"/>
    </source>
</evidence>
<evidence type="ECO:0000313" key="5">
    <source>
        <dbReference type="Proteomes" id="UP000003781"/>
    </source>
</evidence>
<evidence type="ECO:0000256" key="1">
    <source>
        <dbReference type="ARBA" id="ARBA00022553"/>
    </source>
</evidence>
<feature type="domain" description="Response regulatory" evidence="3">
    <location>
        <begin position="1"/>
        <end position="65"/>
    </location>
</feature>
<comment type="caution">
    <text evidence="4">The sequence shown here is derived from an EMBL/GenBank/DDBJ whole genome shotgun (WGS) entry which is preliminary data.</text>
</comment>
<accession>A3ITH7</accession>
<keyword evidence="4" id="KW-0418">Kinase</keyword>
<dbReference type="InterPro" id="IPR050595">
    <property type="entry name" value="Bact_response_regulator"/>
</dbReference>
<dbReference type="PANTHER" id="PTHR44591">
    <property type="entry name" value="STRESS RESPONSE REGULATOR PROTEIN 1"/>
    <property type="match status" value="1"/>
</dbReference>